<feature type="compositionally biased region" description="Polar residues" evidence="1">
    <location>
        <begin position="125"/>
        <end position="143"/>
    </location>
</feature>
<dbReference type="SUPFAM" id="SSF118310">
    <property type="entry name" value="AN1-like Zinc finger"/>
    <property type="match status" value="1"/>
</dbReference>
<dbReference type="Proteomes" id="UP001058974">
    <property type="component" value="Chromosome 7"/>
</dbReference>
<reference evidence="2 3" key="1">
    <citation type="journal article" date="2022" name="Nat. Genet.">
        <title>Improved pea reference genome and pan-genome highlight genomic features and evolutionary characteristics.</title>
        <authorList>
            <person name="Yang T."/>
            <person name="Liu R."/>
            <person name="Luo Y."/>
            <person name="Hu S."/>
            <person name="Wang D."/>
            <person name="Wang C."/>
            <person name="Pandey M.K."/>
            <person name="Ge S."/>
            <person name="Xu Q."/>
            <person name="Li N."/>
            <person name="Li G."/>
            <person name="Huang Y."/>
            <person name="Saxena R.K."/>
            <person name="Ji Y."/>
            <person name="Li M."/>
            <person name="Yan X."/>
            <person name="He Y."/>
            <person name="Liu Y."/>
            <person name="Wang X."/>
            <person name="Xiang C."/>
            <person name="Varshney R.K."/>
            <person name="Ding H."/>
            <person name="Gao S."/>
            <person name="Zong X."/>
        </authorList>
    </citation>
    <scope>NUCLEOTIDE SEQUENCE [LARGE SCALE GENOMIC DNA]</scope>
    <source>
        <strain evidence="2 3">cv. Zhongwan 6</strain>
    </source>
</reference>
<dbReference type="AlphaFoldDB" id="A0A9D4VV11"/>
<protein>
    <submittedName>
        <fullName evidence="2">Uncharacterized protein</fullName>
    </submittedName>
</protein>
<evidence type="ECO:0000256" key="1">
    <source>
        <dbReference type="SAM" id="MobiDB-lite"/>
    </source>
</evidence>
<dbReference type="Gene3D" id="3.30.530.20">
    <property type="match status" value="1"/>
</dbReference>
<evidence type="ECO:0000313" key="3">
    <source>
        <dbReference type="Proteomes" id="UP001058974"/>
    </source>
</evidence>
<organism evidence="2 3">
    <name type="scientific">Pisum sativum</name>
    <name type="common">Garden pea</name>
    <name type="synonym">Lathyrus oleraceus</name>
    <dbReference type="NCBI Taxonomy" id="3888"/>
    <lineage>
        <taxon>Eukaryota</taxon>
        <taxon>Viridiplantae</taxon>
        <taxon>Streptophyta</taxon>
        <taxon>Embryophyta</taxon>
        <taxon>Tracheophyta</taxon>
        <taxon>Spermatophyta</taxon>
        <taxon>Magnoliopsida</taxon>
        <taxon>eudicotyledons</taxon>
        <taxon>Gunneridae</taxon>
        <taxon>Pentapetalae</taxon>
        <taxon>rosids</taxon>
        <taxon>fabids</taxon>
        <taxon>Fabales</taxon>
        <taxon>Fabaceae</taxon>
        <taxon>Papilionoideae</taxon>
        <taxon>50 kb inversion clade</taxon>
        <taxon>NPAAA clade</taxon>
        <taxon>Hologalegina</taxon>
        <taxon>IRL clade</taxon>
        <taxon>Fabeae</taxon>
        <taxon>Lathyrus</taxon>
    </lineage>
</organism>
<feature type="compositionally biased region" description="Low complexity" evidence="1">
    <location>
        <begin position="105"/>
        <end position="117"/>
    </location>
</feature>
<keyword evidence="3" id="KW-1185">Reference proteome</keyword>
<dbReference type="EMBL" id="JAMSHJ010000007">
    <property type="protein sequence ID" value="KAI5390690.1"/>
    <property type="molecule type" value="Genomic_DNA"/>
</dbReference>
<gene>
    <name evidence="2" type="ORF">KIW84_075840</name>
</gene>
<comment type="caution">
    <text evidence="2">The sequence shown here is derived from an EMBL/GenBank/DDBJ whole genome shotgun (WGS) entry which is preliminary data.</text>
</comment>
<proteinExistence type="predicted"/>
<accession>A0A9D4VV11</accession>
<dbReference type="InterPro" id="IPR023393">
    <property type="entry name" value="START-like_dom_sf"/>
</dbReference>
<dbReference type="Gramene" id="Psat07G0584000-T1">
    <property type="protein sequence ID" value="KAI5390690.1"/>
    <property type="gene ID" value="KIW84_075840"/>
</dbReference>
<evidence type="ECO:0000313" key="2">
    <source>
        <dbReference type="EMBL" id="KAI5390690.1"/>
    </source>
</evidence>
<dbReference type="SUPFAM" id="SSF55961">
    <property type="entry name" value="Bet v1-like"/>
    <property type="match status" value="1"/>
</dbReference>
<name>A0A9D4VV11_PEA</name>
<sequence>MPMELRFDLNFALGTATPGSDRGSLCVKSLLKHFPVVRFTSSSRHSLLNPHSPKLPHLHRSNFFTPKNLIRHHAQPSFHYTLTKPSLHKTHATFIVNITKPLPVHHSQIHPSSSHPNPLHRHTETTTQPRLSSKHPSSAATSTERLDVLDDERRATGFSVTSGEHCLRNYHPVTSVHGFFDDGNGEIWTVVLESYIVDVPEGNTEKDTRPFAGIVVKLNLQKLAKERTGSNIPQNHLGTTVNKHGCPFDYHTAGRDAIAKANLVAKAEKLDKIKNLVS</sequence>
<dbReference type="InterPro" id="IPR035896">
    <property type="entry name" value="AN1-like_Znf"/>
</dbReference>
<feature type="region of interest" description="Disordered" evidence="1">
    <location>
        <begin position="105"/>
        <end position="150"/>
    </location>
</feature>